<protein>
    <submittedName>
        <fullName evidence="1">Uncharacterized protein</fullName>
    </submittedName>
</protein>
<dbReference type="OrthoDB" id="6152270at2759"/>
<reference evidence="1" key="1">
    <citation type="submission" date="2022-03" db="EMBL/GenBank/DDBJ databases">
        <authorList>
            <person name="Martin C."/>
        </authorList>
    </citation>
    <scope>NUCLEOTIDE SEQUENCE</scope>
</reference>
<name>A0A8J1TEZ8_OWEFU</name>
<evidence type="ECO:0000313" key="1">
    <source>
        <dbReference type="EMBL" id="CAH1776699.1"/>
    </source>
</evidence>
<accession>A0A8J1TEZ8</accession>
<dbReference type="AlphaFoldDB" id="A0A8J1TEZ8"/>
<keyword evidence="2" id="KW-1185">Reference proteome</keyword>
<sequence>MRSLKEILAICVIAVSALGWGNAEGTAAARDPFPPCRDTPTCTCAPVINVTPPQMGYCDCKNLTNWLSNTTSGLSEAEEDIADLTTEVVNLKGSVDELKAESHEAESHDESDFVNYYDEIAEATCTAMNTAGGWTYAVRRECGGSRTCATICSDAQLRAQDGQVAGRAMTCFNSLHVYGNRPKFAHGVAGYEKLGLKMYRYNGCGGGWGPNYCCCRSK</sequence>
<proteinExistence type="predicted"/>
<dbReference type="EMBL" id="CAIIXF020000002">
    <property type="protein sequence ID" value="CAH1776699.1"/>
    <property type="molecule type" value="Genomic_DNA"/>
</dbReference>
<comment type="caution">
    <text evidence="1">The sequence shown here is derived from an EMBL/GenBank/DDBJ whole genome shotgun (WGS) entry which is preliminary data.</text>
</comment>
<organism evidence="1 2">
    <name type="scientific">Owenia fusiformis</name>
    <name type="common">Polychaete worm</name>
    <dbReference type="NCBI Taxonomy" id="6347"/>
    <lineage>
        <taxon>Eukaryota</taxon>
        <taxon>Metazoa</taxon>
        <taxon>Spiralia</taxon>
        <taxon>Lophotrochozoa</taxon>
        <taxon>Annelida</taxon>
        <taxon>Polychaeta</taxon>
        <taxon>Sedentaria</taxon>
        <taxon>Canalipalpata</taxon>
        <taxon>Sabellida</taxon>
        <taxon>Oweniida</taxon>
        <taxon>Oweniidae</taxon>
        <taxon>Owenia</taxon>
    </lineage>
</organism>
<gene>
    <name evidence="1" type="ORF">OFUS_LOCUS3851</name>
</gene>
<dbReference type="Proteomes" id="UP000749559">
    <property type="component" value="Unassembled WGS sequence"/>
</dbReference>
<evidence type="ECO:0000313" key="2">
    <source>
        <dbReference type="Proteomes" id="UP000749559"/>
    </source>
</evidence>